<evidence type="ECO:0000313" key="3">
    <source>
        <dbReference type="Proteomes" id="UP000075714"/>
    </source>
</evidence>
<proteinExistence type="predicted"/>
<evidence type="ECO:0000313" key="2">
    <source>
        <dbReference type="EMBL" id="KXZ47701.1"/>
    </source>
</evidence>
<feature type="region of interest" description="Disordered" evidence="1">
    <location>
        <begin position="234"/>
        <end position="263"/>
    </location>
</feature>
<feature type="region of interest" description="Disordered" evidence="1">
    <location>
        <begin position="422"/>
        <end position="444"/>
    </location>
</feature>
<dbReference type="EMBL" id="LSYV01000034">
    <property type="protein sequence ID" value="KXZ47701.1"/>
    <property type="molecule type" value="Genomic_DNA"/>
</dbReference>
<sequence>MFEAMSNSADAFIRAAADGLPDASPPPPPPWGTCTQYLALAAATATLAAAGFGGGGGMGGAVVSSSGAFGLPPALAASLRCVTAAAASVPGPDLGDGGKAHEARAGGVDNGADVGHVFAVLLSMVEAETDRTAGRPGSAGACGGSSGGGGAGSGACGGGGGGGGGGSGCGGDDDGSGSGSDGARWSFLIEPRASHVLCMGIADLAMASGDAAAGSPFPSRRRRCWAPAALGTFRRGRSSGTPGARGRGARGAPAASDGGLVSAGMGRLPSTGVGQLLAMPCPLRVLTEGSLPAAPPADLAAALSCGVLPALEACARALGRSGDPEFAQSLGELLTGSLLSQPGATLQLLAFGPPGQVAPLLTSLGKVLHRGGGGEGGGGGTAGMALDSLGWYAAVLLASTDPRRLQSLLPLPAALGQGAGAWRARSWTPSSPPPWRSRARCARS</sequence>
<protein>
    <submittedName>
        <fullName evidence="2">Uncharacterized protein</fullName>
    </submittedName>
</protein>
<dbReference type="AlphaFoldDB" id="A0A150GCX3"/>
<reference evidence="3" key="1">
    <citation type="journal article" date="2016" name="Nat. Commun.">
        <title>The Gonium pectorale genome demonstrates co-option of cell cycle regulation during the evolution of multicellularity.</title>
        <authorList>
            <person name="Hanschen E.R."/>
            <person name="Marriage T.N."/>
            <person name="Ferris P.J."/>
            <person name="Hamaji T."/>
            <person name="Toyoda A."/>
            <person name="Fujiyama A."/>
            <person name="Neme R."/>
            <person name="Noguchi H."/>
            <person name="Minakuchi Y."/>
            <person name="Suzuki M."/>
            <person name="Kawai-Toyooka H."/>
            <person name="Smith D.R."/>
            <person name="Sparks H."/>
            <person name="Anderson J."/>
            <person name="Bakaric R."/>
            <person name="Luria V."/>
            <person name="Karger A."/>
            <person name="Kirschner M.W."/>
            <person name="Durand P.M."/>
            <person name="Michod R.E."/>
            <person name="Nozaki H."/>
            <person name="Olson B.J."/>
        </authorList>
    </citation>
    <scope>NUCLEOTIDE SEQUENCE [LARGE SCALE GENOMIC DNA]</scope>
    <source>
        <strain evidence="3">NIES-2863</strain>
    </source>
</reference>
<feature type="compositionally biased region" description="Gly residues" evidence="1">
    <location>
        <begin position="161"/>
        <end position="180"/>
    </location>
</feature>
<gene>
    <name evidence="2" type="ORF">GPECTOR_33g583</name>
</gene>
<evidence type="ECO:0000256" key="1">
    <source>
        <dbReference type="SAM" id="MobiDB-lite"/>
    </source>
</evidence>
<dbReference type="Proteomes" id="UP000075714">
    <property type="component" value="Unassembled WGS sequence"/>
</dbReference>
<organism evidence="2 3">
    <name type="scientific">Gonium pectorale</name>
    <name type="common">Green alga</name>
    <dbReference type="NCBI Taxonomy" id="33097"/>
    <lineage>
        <taxon>Eukaryota</taxon>
        <taxon>Viridiplantae</taxon>
        <taxon>Chlorophyta</taxon>
        <taxon>core chlorophytes</taxon>
        <taxon>Chlorophyceae</taxon>
        <taxon>CS clade</taxon>
        <taxon>Chlamydomonadales</taxon>
        <taxon>Volvocaceae</taxon>
        <taxon>Gonium</taxon>
    </lineage>
</organism>
<accession>A0A150GCX3</accession>
<feature type="compositionally biased region" description="Low complexity" evidence="1">
    <location>
        <begin position="238"/>
        <end position="259"/>
    </location>
</feature>
<comment type="caution">
    <text evidence="2">The sequence shown here is derived from an EMBL/GenBank/DDBJ whole genome shotgun (WGS) entry which is preliminary data.</text>
</comment>
<keyword evidence="3" id="KW-1185">Reference proteome</keyword>
<name>A0A150GCX3_GONPE</name>
<feature type="region of interest" description="Disordered" evidence="1">
    <location>
        <begin position="161"/>
        <end position="183"/>
    </location>
</feature>